<evidence type="ECO:0008006" key="3">
    <source>
        <dbReference type="Google" id="ProtNLM"/>
    </source>
</evidence>
<dbReference type="Proteomes" id="UP000508034">
    <property type="component" value="Unassembled WGS sequence"/>
</dbReference>
<proteinExistence type="predicted"/>
<dbReference type="EMBL" id="CAAKHA010000021">
    <property type="protein sequence ID" value="VIJ05768.1"/>
    <property type="molecule type" value="Genomic_DNA"/>
</dbReference>
<name>A0AAX3HTQ8_BACTI</name>
<comment type="caution">
    <text evidence="1">The sequence shown here is derived from an EMBL/GenBank/DDBJ whole genome shotgun (WGS) entry which is preliminary data.</text>
</comment>
<evidence type="ECO:0000313" key="2">
    <source>
        <dbReference type="Proteomes" id="UP000508034"/>
    </source>
</evidence>
<reference evidence="1 2" key="1">
    <citation type="submission" date="2019-04" db="EMBL/GenBank/DDBJ databases">
        <authorList>
            <person name="Patino-Navarrete R."/>
            <person name="Patino Navarrete R."/>
        </authorList>
    </citation>
    <scope>NUCLEOTIDE SEQUENCE [LARGE SCALE GENOMIC DNA]</scope>
    <source>
        <strain evidence="1">Bacillus thuringiensis strain AR23</strain>
    </source>
</reference>
<protein>
    <recommendedName>
        <fullName evidence="3">Spore germination protein</fullName>
    </recommendedName>
</protein>
<gene>
    <name evidence="1" type="ORF">BTAR23_AR23_04036</name>
</gene>
<dbReference type="AlphaFoldDB" id="A0AAX3HTQ8"/>
<evidence type="ECO:0000313" key="1">
    <source>
        <dbReference type="EMBL" id="VIJ05768.1"/>
    </source>
</evidence>
<sequence>MIYTIGIHIASHFFMRGDNKIVVLDGSVDAGESCNDNPVSNSFRKKKKATEVVTTPITITRGTLAETTLETGRPAASAVNFGAP</sequence>
<organism evidence="1 2">
    <name type="scientific">Bacillus thuringiensis subsp. israelensis</name>
    <dbReference type="NCBI Taxonomy" id="1430"/>
    <lineage>
        <taxon>Bacteria</taxon>
        <taxon>Bacillati</taxon>
        <taxon>Bacillota</taxon>
        <taxon>Bacilli</taxon>
        <taxon>Bacillales</taxon>
        <taxon>Bacillaceae</taxon>
        <taxon>Bacillus</taxon>
        <taxon>Bacillus cereus group</taxon>
    </lineage>
</organism>
<accession>A0AAX3HTQ8</accession>